<dbReference type="InterPro" id="IPR001077">
    <property type="entry name" value="COMT_C"/>
</dbReference>
<dbReference type="AlphaFoldDB" id="A0A4Y9YYF2"/>
<dbReference type="Proteomes" id="UP000298327">
    <property type="component" value="Unassembled WGS sequence"/>
</dbReference>
<dbReference type="InterPro" id="IPR036390">
    <property type="entry name" value="WH_DNA-bd_sf"/>
</dbReference>
<dbReference type="Gene3D" id="3.40.50.150">
    <property type="entry name" value="Vaccinia Virus protein VP39"/>
    <property type="match status" value="1"/>
</dbReference>
<organism evidence="5 6">
    <name type="scientific">Dentipellis fragilis</name>
    <dbReference type="NCBI Taxonomy" id="205917"/>
    <lineage>
        <taxon>Eukaryota</taxon>
        <taxon>Fungi</taxon>
        <taxon>Dikarya</taxon>
        <taxon>Basidiomycota</taxon>
        <taxon>Agaricomycotina</taxon>
        <taxon>Agaricomycetes</taxon>
        <taxon>Russulales</taxon>
        <taxon>Hericiaceae</taxon>
        <taxon>Dentipellis</taxon>
    </lineage>
</organism>
<dbReference type="GO" id="GO:0008171">
    <property type="term" value="F:O-methyltransferase activity"/>
    <property type="evidence" value="ECO:0007669"/>
    <property type="project" value="InterPro"/>
</dbReference>
<proteinExistence type="predicted"/>
<evidence type="ECO:0000313" key="5">
    <source>
        <dbReference type="EMBL" id="TFY67302.1"/>
    </source>
</evidence>
<evidence type="ECO:0000256" key="1">
    <source>
        <dbReference type="ARBA" id="ARBA00022603"/>
    </source>
</evidence>
<sequence length="459" mass="50912">MSTTSAKSEQLRSLIRLLADASESVIQSWEAEEATSTQEQSSEKVYLQGSPLPSKELFEARRTVVGAVGMVMDLVQEPQSRLMEICSQYYEARALHIAVEKRVADLLADADPTQGVPLLDLSHQTGIKEQKLGRVLRCLCTVHVFVEVRPDHFANSLTSKSLIGNDFLRAWIMSMGQIQYSSSNKLPEILFDPVRGQSESDLDCAFQEAAGTKLTWWEWLRQPIQNADGSTGPRPDLEIFNLAMIGGGRVFGPPLYGDYPWATLGPATVVDVGGGIGGMSLDLAKKFPNLKFVVQDRSAVISQARAVWQRELPDALESQRTQLMGHDFFAEQPVKGAEIYNLRYILHDWDDEACVRILSSIRPALVGSPNSRILVCDQVMNTTCGSPSISSAPAPLLANYGYAVRFAHMRDLNMMAEFNGRERTPEDLQTLAKRAGLQVSKIWPCRGLVWITELRILDA</sequence>
<dbReference type="SUPFAM" id="SSF53335">
    <property type="entry name" value="S-adenosyl-L-methionine-dependent methyltransferases"/>
    <property type="match status" value="1"/>
</dbReference>
<keyword evidence="1" id="KW-0489">Methyltransferase</keyword>
<name>A0A4Y9YYF2_9AGAM</name>
<dbReference type="Pfam" id="PF00891">
    <property type="entry name" value="Methyltransf_2"/>
    <property type="match status" value="1"/>
</dbReference>
<keyword evidence="6" id="KW-1185">Reference proteome</keyword>
<keyword evidence="3" id="KW-0949">S-adenosyl-L-methionine</keyword>
<feature type="domain" description="O-methyltransferase C-terminal" evidence="4">
    <location>
        <begin position="268"/>
        <end position="437"/>
    </location>
</feature>
<evidence type="ECO:0000256" key="2">
    <source>
        <dbReference type="ARBA" id="ARBA00022679"/>
    </source>
</evidence>
<evidence type="ECO:0000256" key="3">
    <source>
        <dbReference type="ARBA" id="ARBA00022691"/>
    </source>
</evidence>
<reference evidence="5 6" key="1">
    <citation type="submission" date="2019-02" db="EMBL/GenBank/DDBJ databases">
        <title>Genome sequencing of the rare red list fungi Dentipellis fragilis.</title>
        <authorList>
            <person name="Buettner E."/>
            <person name="Kellner H."/>
        </authorList>
    </citation>
    <scope>NUCLEOTIDE SEQUENCE [LARGE SCALE GENOMIC DNA]</scope>
    <source>
        <strain evidence="5 6">DSM 105465</strain>
    </source>
</reference>
<dbReference type="Gene3D" id="1.10.10.10">
    <property type="entry name" value="Winged helix-like DNA-binding domain superfamily/Winged helix DNA-binding domain"/>
    <property type="match status" value="1"/>
</dbReference>
<gene>
    <name evidence="5" type="ORF">EVG20_g3987</name>
</gene>
<keyword evidence="2" id="KW-0808">Transferase</keyword>
<dbReference type="PANTHER" id="PTHR43712">
    <property type="entry name" value="PUTATIVE (AFU_ORTHOLOGUE AFUA_4G14580)-RELATED"/>
    <property type="match status" value="1"/>
</dbReference>
<dbReference type="InterPro" id="IPR016461">
    <property type="entry name" value="COMT-like"/>
</dbReference>
<evidence type="ECO:0000259" key="4">
    <source>
        <dbReference type="Pfam" id="PF00891"/>
    </source>
</evidence>
<protein>
    <recommendedName>
        <fullName evidence="4">O-methyltransferase C-terminal domain-containing protein</fullName>
    </recommendedName>
</protein>
<dbReference type="OrthoDB" id="1606438at2759"/>
<dbReference type="EMBL" id="SEOQ01000194">
    <property type="protein sequence ID" value="TFY67302.1"/>
    <property type="molecule type" value="Genomic_DNA"/>
</dbReference>
<evidence type="ECO:0000313" key="6">
    <source>
        <dbReference type="Proteomes" id="UP000298327"/>
    </source>
</evidence>
<dbReference type="SUPFAM" id="SSF46785">
    <property type="entry name" value="Winged helix' DNA-binding domain"/>
    <property type="match status" value="1"/>
</dbReference>
<dbReference type="InterPro" id="IPR029063">
    <property type="entry name" value="SAM-dependent_MTases_sf"/>
</dbReference>
<dbReference type="InterPro" id="IPR036388">
    <property type="entry name" value="WH-like_DNA-bd_sf"/>
</dbReference>
<dbReference type="PROSITE" id="PS51683">
    <property type="entry name" value="SAM_OMT_II"/>
    <property type="match status" value="1"/>
</dbReference>
<accession>A0A4Y9YYF2</accession>
<dbReference type="GO" id="GO:0032259">
    <property type="term" value="P:methylation"/>
    <property type="evidence" value="ECO:0007669"/>
    <property type="project" value="UniProtKB-KW"/>
</dbReference>
<dbReference type="PANTHER" id="PTHR43712:SF2">
    <property type="entry name" value="O-METHYLTRANSFERASE CICE"/>
    <property type="match status" value="1"/>
</dbReference>
<comment type="caution">
    <text evidence="5">The sequence shown here is derived from an EMBL/GenBank/DDBJ whole genome shotgun (WGS) entry which is preliminary data.</text>
</comment>